<evidence type="ECO:0000256" key="5">
    <source>
        <dbReference type="ARBA" id="ARBA00038894"/>
    </source>
</evidence>
<comment type="similarity">
    <text evidence="4">Belongs to the YigI thioesterase family.</text>
</comment>
<accession>A0ABW6FKX6</accession>
<feature type="domain" description="Thioesterase" evidence="8">
    <location>
        <begin position="47"/>
        <end position="117"/>
    </location>
</feature>
<evidence type="ECO:0000256" key="7">
    <source>
        <dbReference type="ARBA" id="ARBA00048062"/>
    </source>
</evidence>
<dbReference type="CDD" id="cd03443">
    <property type="entry name" value="PaaI_thioesterase"/>
    <property type="match status" value="1"/>
</dbReference>
<evidence type="ECO:0000256" key="1">
    <source>
        <dbReference type="ARBA" id="ARBA00022801"/>
    </source>
</evidence>
<dbReference type="Pfam" id="PF03061">
    <property type="entry name" value="4HBT"/>
    <property type="match status" value="1"/>
</dbReference>
<organism evidence="9 10">
    <name type="scientific">Streptomyces albidochromogenes</name>
    <dbReference type="NCBI Taxonomy" id="329524"/>
    <lineage>
        <taxon>Bacteria</taxon>
        <taxon>Bacillati</taxon>
        <taxon>Actinomycetota</taxon>
        <taxon>Actinomycetes</taxon>
        <taxon>Kitasatosporales</taxon>
        <taxon>Streptomycetaceae</taxon>
        <taxon>Streptomyces</taxon>
    </lineage>
</organism>
<dbReference type="PANTHER" id="PTHR43240">
    <property type="entry name" value="1,4-DIHYDROXY-2-NAPHTHOYL-COA THIOESTERASE 1"/>
    <property type="match status" value="1"/>
</dbReference>
<comment type="catalytic activity">
    <reaction evidence="2">
        <text>a fatty acyl-CoA + H2O = a fatty acid + CoA + H(+)</text>
        <dbReference type="Rhea" id="RHEA:16781"/>
        <dbReference type="ChEBI" id="CHEBI:15377"/>
        <dbReference type="ChEBI" id="CHEBI:15378"/>
        <dbReference type="ChEBI" id="CHEBI:28868"/>
        <dbReference type="ChEBI" id="CHEBI:57287"/>
        <dbReference type="ChEBI" id="CHEBI:77636"/>
        <dbReference type="EC" id="3.1.2.20"/>
    </reaction>
</comment>
<evidence type="ECO:0000256" key="4">
    <source>
        <dbReference type="ARBA" id="ARBA00038381"/>
    </source>
</evidence>
<evidence type="ECO:0000256" key="3">
    <source>
        <dbReference type="ARBA" id="ARBA00036002"/>
    </source>
</evidence>
<reference evidence="9 10" key="1">
    <citation type="submission" date="2024-09" db="EMBL/GenBank/DDBJ databases">
        <title>The Natural Products Discovery Center: Release of the First 8490 Sequenced Strains for Exploring Actinobacteria Biosynthetic Diversity.</title>
        <authorList>
            <person name="Kalkreuter E."/>
            <person name="Kautsar S.A."/>
            <person name="Yang D."/>
            <person name="Bader C.D."/>
            <person name="Teijaro C.N."/>
            <person name="Fluegel L."/>
            <person name="Davis C.M."/>
            <person name="Simpson J.R."/>
            <person name="Lauterbach L."/>
            <person name="Steele A.D."/>
            <person name="Gui C."/>
            <person name="Meng S."/>
            <person name="Li G."/>
            <person name="Viehrig K."/>
            <person name="Ye F."/>
            <person name="Su P."/>
            <person name="Kiefer A.F."/>
            <person name="Nichols A."/>
            <person name="Cepeda A.J."/>
            <person name="Yan W."/>
            <person name="Fan B."/>
            <person name="Jiang Y."/>
            <person name="Adhikari A."/>
            <person name="Zheng C.-J."/>
            <person name="Schuster L."/>
            <person name="Cowan T.M."/>
            <person name="Smanski M.J."/>
            <person name="Chevrette M.G."/>
            <person name="De Carvalho L.P.S."/>
            <person name="Shen B."/>
        </authorList>
    </citation>
    <scope>NUCLEOTIDE SEQUENCE [LARGE SCALE GENOMIC DNA]</scope>
    <source>
        <strain evidence="9 10">NPDC058348</strain>
    </source>
</reference>
<sequence>MGFDLATAQKVLDSQPFSRLLGARITAFGDGAAVLEVAVRDELRQQNGFLHGGVLAYAADNALTFAGGAALGPAVLTGGFSIQYVRPATGTTLIARAVVVHGGRRQAVCRCDLFVADAAGAETLCAVAQGTVLTAGAPQGADGGAGAL</sequence>
<comment type="caution">
    <text evidence="9">The sequence shown here is derived from an EMBL/GenBank/DDBJ whole genome shotgun (WGS) entry which is preliminary data.</text>
</comment>
<dbReference type="EC" id="3.1.2.20" evidence="5"/>
<dbReference type="PANTHER" id="PTHR43240:SF20">
    <property type="entry name" value="MEDIUM_LONG-CHAIN ACYL-COA THIOESTERASE YIGI"/>
    <property type="match status" value="1"/>
</dbReference>
<dbReference type="EMBL" id="JBHXIJ010000022">
    <property type="protein sequence ID" value="MFD5098464.1"/>
    <property type="molecule type" value="Genomic_DNA"/>
</dbReference>
<evidence type="ECO:0000259" key="8">
    <source>
        <dbReference type="Pfam" id="PF03061"/>
    </source>
</evidence>
<evidence type="ECO:0000313" key="9">
    <source>
        <dbReference type="EMBL" id="MFD5098464.1"/>
    </source>
</evidence>
<evidence type="ECO:0000256" key="6">
    <source>
        <dbReference type="ARBA" id="ARBA00040062"/>
    </source>
</evidence>
<proteinExistence type="inferred from homology"/>
<dbReference type="InterPro" id="IPR003736">
    <property type="entry name" value="PAAI_dom"/>
</dbReference>
<dbReference type="RefSeq" id="WP_386709450.1">
    <property type="nucleotide sequence ID" value="NZ_JBHXIJ010000022.1"/>
</dbReference>
<evidence type="ECO:0000313" key="10">
    <source>
        <dbReference type="Proteomes" id="UP001598448"/>
    </source>
</evidence>
<dbReference type="InterPro" id="IPR029069">
    <property type="entry name" value="HotDog_dom_sf"/>
</dbReference>
<comment type="catalytic activity">
    <reaction evidence="7">
        <text>a medium-chain fatty acyl-CoA + H2O = a medium-chain fatty acid + CoA + H(+)</text>
        <dbReference type="Rhea" id="RHEA:68184"/>
        <dbReference type="ChEBI" id="CHEBI:15377"/>
        <dbReference type="ChEBI" id="CHEBI:15378"/>
        <dbReference type="ChEBI" id="CHEBI:57287"/>
        <dbReference type="ChEBI" id="CHEBI:59558"/>
        <dbReference type="ChEBI" id="CHEBI:90546"/>
    </reaction>
</comment>
<protein>
    <recommendedName>
        <fullName evidence="6">Medium/long-chain acyl-CoA thioesterase YigI</fullName>
        <ecNumber evidence="5">3.1.2.20</ecNumber>
    </recommendedName>
</protein>
<keyword evidence="10" id="KW-1185">Reference proteome</keyword>
<comment type="catalytic activity">
    <reaction evidence="3">
        <text>a long-chain fatty acyl-CoA + H2O = a long-chain fatty acid + CoA + H(+)</text>
        <dbReference type="Rhea" id="RHEA:67680"/>
        <dbReference type="ChEBI" id="CHEBI:15377"/>
        <dbReference type="ChEBI" id="CHEBI:15378"/>
        <dbReference type="ChEBI" id="CHEBI:57287"/>
        <dbReference type="ChEBI" id="CHEBI:57560"/>
        <dbReference type="ChEBI" id="CHEBI:83139"/>
    </reaction>
</comment>
<dbReference type="SUPFAM" id="SSF54637">
    <property type="entry name" value="Thioesterase/thiol ester dehydrase-isomerase"/>
    <property type="match status" value="1"/>
</dbReference>
<dbReference type="InterPro" id="IPR006683">
    <property type="entry name" value="Thioestr_dom"/>
</dbReference>
<dbReference type="Gene3D" id="3.10.129.10">
    <property type="entry name" value="Hotdog Thioesterase"/>
    <property type="match status" value="1"/>
</dbReference>
<keyword evidence="1 9" id="KW-0378">Hydrolase</keyword>
<dbReference type="Proteomes" id="UP001598448">
    <property type="component" value="Unassembled WGS sequence"/>
</dbReference>
<dbReference type="GO" id="GO:0016787">
    <property type="term" value="F:hydrolase activity"/>
    <property type="evidence" value="ECO:0007669"/>
    <property type="project" value="UniProtKB-KW"/>
</dbReference>
<dbReference type="NCBIfam" id="TIGR00369">
    <property type="entry name" value="unchar_dom_1"/>
    <property type="match status" value="1"/>
</dbReference>
<gene>
    <name evidence="9" type="ORF">ACFWJN_05720</name>
</gene>
<evidence type="ECO:0000256" key="2">
    <source>
        <dbReference type="ARBA" id="ARBA00035880"/>
    </source>
</evidence>
<name>A0ABW6FKX6_9ACTN</name>